<dbReference type="GO" id="GO:0061723">
    <property type="term" value="P:glycophagy"/>
    <property type="evidence" value="ECO:0007669"/>
    <property type="project" value="TreeGrafter"/>
</dbReference>
<dbReference type="PANTHER" id="PTHR12866:SF2">
    <property type="entry name" value="UBIQUITIN-LIKE-CONJUGATING ENZYME ATG3"/>
    <property type="match status" value="1"/>
</dbReference>
<dbReference type="GO" id="GO:0000045">
    <property type="term" value="P:autophagosome assembly"/>
    <property type="evidence" value="ECO:0007669"/>
    <property type="project" value="TreeGrafter"/>
</dbReference>
<evidence type="ECO:0000256" key="3">
    <source>
        <dbReference type="ARBA" id="ARBA00017573"/>
    </source>
</evidence>
<keyword evidence="7" id="KW-0653">Protein transport</keyword>
<comment type="subcellular location">
    <subcellularLocation>
        <location evidence="1">Cytoplasm</location>
    </subcellularLocation>
</comment>
<dbReference type="InterPro" id="IPR007135">
    <property type="entry name" value="Atg3/Atg10"/>
</dbReference>
<dbReference type="GO" id="GO:0044804">
    <property type="term" value="P:nucleophagy"/>
    <property type="evidence" value="ECO:0007669"/>
    <property type="project" value="TreeGrafter"/>
</dbReference>
<evidence type="ECO:0000256" key="4">
    <source>
        <dbReference type="ARBA" id="ARBA00022448"/>
    </source>
</evidence>
<feature type="non-terminal residue" evidence="10">
    <location>
        <position position="1"/>
    </location>
</feature>
<organism evidence="10">
    <name type="scientific">Lygus hesperus</name>
    <name type="common">Western plant bug</name>
    <dbReference type="NCBI Taxonomy" id="30085"/>
    <lineage>
        <taxon>Eukaryota</taxon>
        <taxon>Metazoa</taxon>
        <taxon>Ecdysozoa</taxon>
        <taxon>Arthropoda</taxon>
        <taxon>Hexapoda</taxon>
        <taxon>Insecta</taxon>
        <taxon>Pterygota</taxon>
        <taxon>Neoptera</taxon>
        <taxon>Paraneoptera</taxon>
        <taxon>Hemiptera</taxon>
        <taxon>Heteroptera</taxon>
        <taxon>Panheteroptera</taxon>
        <taxon>Cimicomorpha</taxon>
        <taxon>Miridae</taxon>
        <taxon>Mirini</taxon>
        <taxon>Lygus</taxon>
    </lineage>
</organism>
<name>A0A0A9Y0N0_LYGHE</name>
<keyword evidence="8" id="KW-0072">Autophagy</keyword>
<protein>
    <recommendedName>
        <fullName evidence="3">Ubiquitin-like-conjugating enzyme ATG3</fullName>
    </recommendedName>
    <alternativeName>
        <fullName evidence="9">Autophagy-related protein 3</fullName>
    </alternativeName>
</protein>
<dbReference type="GO" id="GO:0000422">
    <property type="term" value="P:autophagy of mitochondrion"/>
    <property type="evidence" value="ECO:0007669"/>
    <property type="project" value="TreeGrafter"/>
</dbReference>
<evidence type="ECO:0000256" key="1">
    <source>
        <dbReference type="ARBA" id="ARBA00004496"/>
    </source>
</evidence>
<evidence type="ECO:0000256" key="8">
    <source>
        <dbReference type="ARBA" id="ARBA00023006"/>
    </source>
</evidence>
<dbReference type="GO" id="GO:0000407">
    <property type="term" value="C:phagophore assembly site"/>
    <property type="evidence" value="ECO:0007669"/>
    <property type="project" value="TreeGrafter"/>
</dbReference>
<evidence type="ECO:0000256" key="9">
    <source>
        <dbReference type="ARBA" id="ARBA00034553"/>
    </source>
</evidence>
<dbReference type="AlphaFoldDB" id="A0A0A9Y0N0"/>
<reference evidence="10" key="1">
    <citation type="journal article" date="2014" name="PLoS ONE">
        <title>Transcriptome-Based Identification of ABC Transporters in the Western Tarnished Plant Bug Lygus hesperus.</title>
        <authorList>
            <person name="Hull J.J."/>
            <person name="Chaney K."/>
            <person name="Geib S.M."/>
            <person name="Fabrick J.A."/>
            <person name="Brent C.S."/>
            <person name="Walsh D."/>
            <person name="Lavine L.C."/>
        </authorList>
    </citation>
    <scope>NUCLEOTIDE SEQUENCE</scope>
</reference>
<dbReference type="GO" id="GO:0005829">
    <property type="term" value="C:cytosol"/>
    <property type="evidence" value="ECO:0007669"/>
    <property type="project" value="TreeGrafter"/>
</dbReference>
<dbReference type="Gene3D" id="3.30.1460.50">
    <property type="match status" value="1"/>
</dbReference>
<keyword evidence="6" id="KW-0833">Ubl conjugation pathway</keyword>
<evidence type="ECO:0000256" key="7">
    <source>
        <dbReference type="ARBA" id="ARBA00022927"/>
    </source>
</evidence>
<dbReference type="Pfam" id="PF03987">
    <property type="entry name" value="Autophagy_act_C"/>
    <property type="match status" value="1"/>
</dbReference>
<evidence type="ECO:0000313" key="10">
    <source>
        <dbReference type="EMBL" id="JAG25739.1"/>
    </source>
</evidence>
<evidence type="ECO:0000256" key="2">
    <source>
        <dbReference type="ARBA" id="ARBA00007683"/>
    </source>
</evidence>
<keyword evidence="4" id="KW-0813">Transport</keyword>
<proteinExistence type="inferred from homology"/>
<accession>A0A0A9Y0N0</accession>
<dbReference type="GO" id="GO:0015031">
    <property type="term" value="P:protein transport"/>
    <property type="evidence" value="ECO:0007669"/>
    <property type="project" value="UniProtKB-KW"/>
</dbReference>
<comment type="similarity">
    <text evidence="2">Belongs to the ATG3 family.</text>
</comment>
<keyword evidence="5" id="KW-0963">Cytoplasm</keyword>
<sequence length="341" mass="38658">TQLSIFCILFYSNYSRKHHTQRYVCVCVVKGCGSIATTAVETCTHADMSTLLRNVATYLTQILHESQFYEHGVLTPEEFVLAGDTLVTTFGTWQWASPTSITKFVSYLPKSKQYLITKNVPSFIRASKFQLVTEDQILDDDTQTVWNLPSLRLLERNIREVNHCESGATAEESDCAKNIPSLEDFGDDGNSCKSPPSTCVNDSRSYDISITYDKFYRTPRIYFVGYDEFGGLLSFSQISQDVSSDHLNKTVTLEPHPHTGLTHLSIHPCKHAHTMKRMLELVHEQQLENLRKSGHSPDDIETAAADALRAAVPVHHYIFLFLKFINVIIPTIEYDFTTNFL</sequence>
<gene>
    <name evidence="10" type="primary">ATG3_1</name>
    <name evidence="10" type="ORF">CM83_9727</name>
</gene>
<evidence type="ECO:0000256" key="5">
    <source>
        <dbReference type="ARBA" id="ARBA00022490"/>
    </source>
</evidence>
<evidence type="ECO:0000256" key="6">
    <source>
        <dbReference type="ARBA" id="ARBA00022786"/>
    </source>
</evidence>
<reference evidence="10" key="2">
    <citation type="submission" date="2014-07" db="EMBL/GenBank/DDBJ databases">
        <authorList>
            <person name="Hull J."/>
        </authorList>
    </citation>
    <scope>NUCLEOTIDE SEQUENCE</scope>
</reference>
<dbReference type="GO" id="GO:0019776">
    <property type="term" value="F:Atg8-family ligase activity"/>
    <property type="evidence" value="ECO:0007669"/>
    <property type="project" value="TreeGrafter"/>
</dbReference>
<dbReference type="EMBL" id="GBHO01017865">
    <property type="protein sequence ID" value="JAG25739.1"/>
    <property type="molecule type" value="Transcribed_RNA"/>
</dbReference>
<dbReference type="PANTHER" id="PTHR12866">
    <property type="entry name" value="UBIQUITIN-LIKE-CONJUGATING ENZYME ATG3"/>
    <property type="match status" value="1"/>
</dbReference>